<accession>A0A1G6LQP6</accession>
<sequence length="105" mass="11714">MARQSRPQRETVERVMREFKEGELETSRGTPVRSQRQAVAIALHEAGASRDESPAGNRRNLRRTKAREQDAGQTKAELLAEARRRGIPGRSGMDKAALVRALNAH</sequence>
<dbReference type="Proteomes" id="UP000198925">
    <property type="component" value="Unassembled WGS sequence"/>
</dbReference>
<keyword evidence="3" id="KW-1185">Reference proteome</keyword>
<evidence type="ECO:0000313" key="3">
    <source>
        <dbReference type="Proteomes" id="UP000198925"/>
    </source>
</evidence>
<protein>
    <recommendedName>
        <fullName evidence="4">Rho termination factor, N-terminal domain</fullName>
    </recommendedName>
</protein>
<feature type="compositionally biased region" description="Basic and acidic residues" evidence="1">
    <location>
        <begin position="7"/>
        <end position="26"/>
    </location>
</feature>
<evidence type="ECO:0008006" key="4">
    <source>
        <dbReference type="Google" id="ProtNLM"/>
    </source>
</evidence>
<feature type="region of interest" description="Disordered" evidence="1">
    <location>
        <begin position="1"/>
        <end position="76"/>
    </location>
</feature>
<dbReference type="Pfam" id="PF20106">
    <property type="entry name" value="DUF6496"/>
    <property type="match status" value="1"/>
</dbReference>
<reference evidence="2 3" key="1">
    <citation type="submission" date="2016-10" db="EMBL/GenBank/DDBJ databases">
        <authorList>
            <person name="de Groot N.N."/>
        </authorList>
    </citation>
    <scope>NUCLEOTIDE SEQUENCE [LARGE SCALE GENOMIC DNA]</scope>
    <source>
        <strain evidence="2 3">CPCC 100156</strain>
    </source>
</reference>
<dbReference type="EMBL" id="FMZX01000001">
    <property type="protein sequence ID" value="SDC45519.1"/>
    <property type="molecule type" value="Genomic_DNA"/>
</dbReference>
<dbReference type="OrthoDB" id="791686at2"/>
<dbReference type="InterPro" id="IPR045468">
    <property type="entry name" value="DUF6496"/>
</dbReference>
<feature type="compositionally biased region" description="Polar residues" evidence="1">
    <location>
        <begin position="27"/>
        <end position="37"/>
    </location>
</feature>
<organism evidence="2 3">
    <name type="scientific">Belnapia rosea</name>
    <dbReference type="NCBI Taxonomy" id="938405"/>
    <lineage>
        <taxon>Bacteria</taxon>
        <taxon>Pseudomonadati</taxon>
        <taxon>Pseudomonadota</taxon>
        <taxon>Alphaproteobacteria</taxon>
        <taxon>Acetobacterales</taxon>
        <taxon>Roseomonadaceae</taxon>
        <taxon>Belnapia</taxon>
    </lineage>
</organism>
<proteinExistence type="predicted"/>
<gene>
    <name evidence="2" type="ORF">SAMN04487779_1001977</name>
</gene>
<name>A0A1G6LQP6_9PROT</name>
<dbReference type="STRING" id="938405.SAMN02927895_01723"/>
<evidence type="ECO:0000256" key="1">
    <source>
        <dbReference type="SAM" id="MobiDB-lite"/>
    </source>
</evidence>
<dbReference type="RefSeq" id="WP_090562308.1">
    <property type="nucleotide sequence ID" value="NZ_FMXZ01000003.1"/>
</dbReference>
<dbReference type="AlphaFoldDB" id="A0A1G6LQP6"/>
<evidence type="ECO:0000313" key="2">
    <source>
        <dbReference type="EMBL" id="SDC45519.1"/>
    </source>
</evidence>